<sequence>MQIREMKDIGEQLYTTQVNGGPSSLTMSPKQPNRATRPERQEAQTLLYQGSEAEAPTMTIATCIQCKSVHKIPTQDLRKGPGQSQDSYVCFKCSLRAVPTQLHFVNNNAGAAHVRNETDTISSPVNKFKVRNFKPGKYYCDKCRFSTKDPLQYRKHTLQHEEIKFICSHCSYISYTKGEFQRHLVKHTGIFPYRCEYCDYGAIRNDYIVKHRRRVHERAGAKRPFKTVAKLEPKRTNISKQSMELSKTPSPRAAFQNKLSDQLSRFSLHANKDKTHSMMLLPELKKYQKDVVCIPNKVTLSEPRDMSLLGNKNVEVEVLSPSKEPVQPGVPLTVMAPSELVVPTNCLAQLMDVKVVNGTQQLVLKLFPLEENSRLETSRGDGATSEGMSTEKGSGGQKKMLSTETSRSLAVEGNAGDFVGLDRLHSLVQKQLKNVKWVKSCNFFMPNSGVHSHQESLLGSDTIKDLQKSHSLCPPRALPSVAIKSHSPASLQNSVSYGPGTTVSRFLSKAAAAFAEDRRGSRSDSQQLLPLASLPSKVSFSGEKDLQPIGENDLEARNRIGRPETVVSSDRKLEDKQTESKAVGNTGQVSSAQKKEYLHINITGEDKLRSKQPGDQPVQPKPSETAGNTFEGPIISSVFSLSSGSENVPEGIKWNSSTTKIKSIEMLRRKIAQLIESCGKPSSLSASSAQRRSIGQSPKLTSKATPKAIQEMSVSLTSPGPSPGPTPGPSVGPLQKPPNEDSITGSRQLAPQQICPQFVSANDGKMESRVTRKTPVATPVLIPKGAVLRVLNSCEDAHIIEATCDTPVSIPCSEAQLAGTLPLCPMKQTGSGSQPLTCRSGPADMSSSLETALRPKSRKEDPIFSATPKKIVPVYSAAPGSSDSIRQGRPVSRNLTVSKNKTKQVSSAKKKNKVQANPSRYFKDPSFFQVARQLRLIAAKPDQLIKCPRRNQPVIVLNHPDVDSPEVTNVMKVINKYKGNVLKVVLSERTRCQLGVRRYHMRLTYQNVAEANHMKRQMMLKMKLKKVHKNNYQVVGSLPDDPAQCVFKCWFCGRLYEDQEEWMSHGQRHLIEATRDWDVLSSKGK</sequence>
<dbReference type="InterPro" id="IPR013087">
    <property type="entry name" value="Znf_C2H2_type"/>
</dbReference>
<feature type="compositionally biased region" description="Polar residues" evidence="6">
    <location>
        <begin position="15"/>
        <end position="34"/>
    </location>
</feature>
<evidence type="ECO:0000256" key="5">
    <source>
        <dbReference type="PROSITE-ProRule" id="PRU00042"/>
    </source>
</evidence>
<dbReference type="PROSITE" id="PS50157">
    <property type="entry name" value="ZINC_FINGER_C2H2_2"/>
    <property type="match status" value="2"/>
</dbReference>
<dbReference type="PANTHER" id="PTHR24379:SF121">
    <property type="entry name" value="C2H2-TYPE DOMAIN-CONTAINING PROTEIN"/>
    <property type="match status" value="1"/>
</dbReference>
<dbReference type="InterPro" id="IPR036236">
    <property type="entry name" value="Znf_C2H2_sf"/>
</dbReference>
<evidence type="ECO:0000256" key="4">
    <source>
        <dbReference type="ARBA" id="ARBA00022833"/>
    </source>
</evidence>
<dbReference type="Gene3D" id="3.30.160.60">
    <property type="entry name" value="Classic Zinc Finger"/>
    <property type="match status" value="1"/>
</dbReference>
<feature type="compositionally biased region" description="Basic and acidic residues" evidence="6">
    <location>
        <begin position="569"/>
        <end position="579"/>
    </location>
</feature>
<feature type="region of interest" description="Disordered" evidence="6">
    <location>
        <begin position="680"/>
        <end position="749"/>
    </location>
</feature>
<comment type="caution">
    <text evidence="8">The sequence shown here is derived from an EMBL/GenBank/DDBJ whole genome shotgun (WGS) entry which is preliminary data.</text>
</comment>
<proteinExistence type="predicted"/>
<feature type="compositionally biased region" description="Polar residues" evidence="6">
    <location>
        <begin position="694"/>
        <end position="704"/>
    </location>
</feature>
<accession>A0ABQ0ES42</accession>
<dbReference type="EMBL" id="BAAFST010000005">
    <property type="protein sequence ID" value="GAB1289616.1"/>
    <property type="molecule type" value="Genomic_DNA"/>
</dbReference>
<keyword evidence="9" id="KW-1185">Reference proteome</keyword>
<dbReference type="PANTHER" id="PTHR24379">
    <property type="entry name" value="KRAB AND ZINC FINGER DOMAIN-CONTAINING"/>
    <property type="match status" value="1"/>
</dbReference>
<feature type="domain" description="C2H2-type" evidence="7">
    <location>
        <begin position="193"/>
        <end position="221"/>
    </location>
</feature>
<organism evidence="8 9">
    <name type="scientific">Apodemus speciosus</name>
    <name type="common">Large Japanese field mouse</name>
    <dbReference type="NCBI Taxonomy" id="105296"/>
    <lineage>
        <taxon>Eukaryota</taxon>
        <taxon>Metazoa</taxon>
        <taxon>Chordata</taxon>
        <taxon>Craniata</taxon>
        <taxon>Vertebrata</taxon>
        <taxon>Euteleostomi</taxon>
        <taxon>Mammalia</taxon>
        <taxon>Eutheria</taxon>
        <taxon>Euarchontoglires</taxon>
        <taxon>Glires</taxon>
        <taxon>Rodentia</taxon>
        <taxon>Myomorpha</taxon>
        <taxon>Muroidea</taxon>
        <taxon>Muridae</taxon>
        <taxon>Murinae</taxon>
        <taxon>Apodemus</taxon>
    </lineage>
</organism>
<gene>
    <name evidence="8" type="ORF">APTSU1_000484600</name>
</gene>
<protein>
    <submittedName>
        <fullName evidence="8">Zinc finger protein 518B</fullName>
    </submittedName>
</protein>
<evidence type="ECO:0000256" key="3">
    <source>
        <dbReference type="ARBA" id="ARBA00022771"/>
    </source>
</evidence>
<dbReference type="SMART" id="SM00355">
    <property type="entry name" value="ZnF_C2H2"/>
    <property type="match status" value="4"/>
</dbReference>
<dbReference type="Proteomes" id="UP001623349">
    <property type="component" value="Unassembled WGS sequence"/>
</dbReference>
<feature type="compositionally biased region" description="Polar residues" evidence="6">
    <location>
        <begin position="583"/>
        <end position="592"/>
    </location>
</feature>
<feature type="region of interest" description="Disordered" evidence="6">
    <location>
        <begin position="832"/>
        <end position="861"/>
    </location>
</feature>
<keyword evidence="3 5" id="KW-0863">Zinc-finger</keyword>
<dbReference type="PROSITE" id="PS00028">
    <property type="entry name" value="ZINC_FINGER_C2H2_1"/>
    <property type="match status" value="1"/>
</dbReference>
<feature type="region of interest" description="Disordered" evidence="6">
    <location>
        <begin position="540"/>
        <end position="631"/>
    </location>
</feature>
<evidence type="ECO:0000256" key="2">
    <source>
        <dbReference type="ARBA" id="ARBA00022737"/>
    </source>
</evidence>
<evidence type="ECO:0000313" key="8">
    <source>
        <dbReference type="EMBL" id="GAB1289616.1"/>
    </source>
</evidence>
<evidence type="ECO:0000256" key="6">
    <source>
        <dbReference type="SAM" id="MobiDB-lite"/>
    </source>
</evidence>
<keyword evidence="1" id="KW-0479">Metal-binding</keyword>
<evidence type="ECO:0000313" key="9">
    <source>
        <dbReference type="Proteomes" id="UP001623349"/>
    </source>
</evidence>
<evidence type="ECO:0000259" key="7">
    <source>
        <dbReference type="PROSITE" id="PS50157"/>
    </source>
</evidence>
<reference evidence="8 9" key="1">
    <citation type="submission" date="2024-08" db="EMBL/GenBank/DDBJ databases">
        <title>The draft genome of Apodemus speciosus.</title>
        <authorList>
            <person name="Nabeshima K."/>
            <person name="Suzuki S."/>
            <person name="Onuma M."/>
        </authorList>
    </citation>
    <scope>NUCLEOTIDE SEQUENCE [LARGE SCALE GENOMIC DNA]</scope>
    <source>
        <strain evidence="8">IB14-021</strain>
    </source>
</reference>
<evidence type="ECO:0000256" key="1">
    <source>
        <dbReference type="ARBA" id="ARBA00022723"/>
    </source>
</evidence>
<feature type="compositionally biased region" description="Pro residues" evidence="6">
    <location>
        <begin position="720"/>
        <end position="730"/>
    </location>
</feature>
<name>A0ABQ0ES42_APOSI</name>
<keyword evidence="4" id="KW-0862">Zinc</keyword>
<feature type="compositionally biased region" description="Low complexity" evidence="6">
    <location>
        <begin position="682"/>
        <end position="693"/>
    </location>
</feature>
<feature type="domain" description="C2H2-type" evidence="7">
    <location>
        <begin position="165"/>
        <end position="192"/>
    </location>
</feature>
<feature type="region of interest" description="Disordered" evidence="6">
    <location>
        <begin position="15"/>
        <end position="40"/>
    </location>
</feature>
<keyword evidence="2" id="KW-0677">Repeat</keyword>
<feature type="compositionally biased region" description="Basic and acidic residues" evidence="6">
    <location>
        <begin position="593"/>
        <end position="609"/>
    </location>
</feature>
<dbReference type="SUPFAM" id="SSF57667">
    <property type="entry name" value="beta-beta-alpha zinc fingers"/>
    <property type="match status" value="1"/>
</dbReference>
<feature type="region of interest" description="Disordered" evidence="6">
    <location>
        <begin position="375"/>
        <end position="404"/>
    </location>
</feature>